<feature type="binding site" evidence="6">
    <location>
        <position position="175"/>
    </location>
    <ligand>
        <name>Zn(2+)</name>
        <dbReference type="ChEBI" id="CHEBI:29105"/>
        <label>2</label>
    </ligand>
</feature>
<feature type="binding site" evidence="6">
    <location>
        <position position="279"/>
    </location>
    <ligand>
        <name>Zn(2+)</name>
        <dbReference type="ChEBI" id="CHEBI:29105"/>
        <label>1</label>
    </ligand>
</feature>
<feature type="binding site" evidence="6">
    <location>
        <begin position="293"/>
        <end position="294"/>
    </location>
    <ligand>
        <name>substrate</name>
    </ligand>
</feature>
<feature type="binding site" evidence="6">
    <location>
        <begin position="59"/>
        <end position="61"/>
    </location>
    <ligand>
        <name>substrate</name>
    </ligand>
</feature>
<feature type="binding site" evidence="6">
    <location>
        <position position="148"/>
    </location>
    <ligand>
        <name>Zn(2+)</name>
        <dbReference type="ChEBI" id="CHEBI:29105"/>
        <label>2</label>
    </ligand>
</feature>
<evidence type="ECO:0000313" key="8">
    <source>
        <dbReference type="EMBL" id="KGM95783.1"/>
    </source>
</evidence>
<feature type="domain" description="Amidohydrolase-related" evidence="7">
    <location>
        <begin position="48"/>
        <end position="391"/>
    </location>
</feature>
<dbReference type="RefSeq" id="WP_039255539.1">
    <property type="nucleotide sequence ID" value="NZ_JENJ01000033.1"/>
</dbReference>
<sequence length="397" mass="44209">MELLIKNVRIVDWAQDFYGDVYIYKNKIYDIGKNLSKDCETINGKGKVLMPAFIDLHAHFRDPGFTEKEDIITGSRAAVRGGYTTVNLMANTNPVCSDMEVVNYVKEKAESVGLVEVNQIVSITKDLKGEDISHLDKLPCSTKFISDDGKGVKDNKIMMEAMLKAKSKGITVISHAESPEMSNVDMRVAENLMTWRDIALCKFTGCNLHMAHVSTKEAIKYVKEAKENQVKVTCEVTPHHLALVGEDVYRVNPPIREREDVDVLIKAIKDGTVDVIATDHAPHTKEDKKKGSPGISGIETSFPVCYTKLVREENISLNKLSELMSKRPAEIMGINKGQITLGFEGDLVLVDLDKQYTIDSSEFESKGKNTPFDGKEVWGDVIMTIKGGRVVYEKATD</sequence>
<dbReference type="SUPFAM" id="SSF51338">
    <property type="entry name" value="Composite domain of metallo-dependent hydrolases"/>
    <property type="match status" value="1"/>
</dbReference>
<reference evidence="8 9" key="1">
    <citation type="submission" date="2014-01" db="EMBL/GenBank/DDBJ databases">
        <title>Plasmidome dynamics in the species complex Clostridium novyi sensu lato converts strains of independent lineages into distinctly different pathogens.</title>
        <authorList>
            <person name="Skarin H."/>
            <person name="Segerman B."/>
        </authorList>
    </citation>
    <scope>NUCLEOTIDE SEQUENCE [LARGE SCALE GENOMIC DNA]</scope>
    <source>
        <strain evidence="8 9">4552</strain>
    </source>
</reference>
<evidence type="ECO:0000256" key="5">
    <source>
        <dbReference type="ARBA" id="ARBA00022975"/>
    </source>
</evidence>
<feature type="binding site" evidence="6">
    <location>
        <position position="283"/>
    </location>
    <ligand>
        <name>substrate</name>
    </ligand>
</feature>
<dbReference type="EC" id="3.5.2.3" evidence="6"/>
<dbReference type="PANTHER" id="PTHR43668:SF2">
    <property type="entry name" value="ALLANTOINASE"/>
    <property type="match status" value="1"/>
</dbReference>
<comment type="caution">
    <text evidence="8">The sequence shown here is derived from an EMBL/GenBank/DDBJ whole genome shotgun (WGS) entry which is preliminary data.</text>
</comment>
<gene>
    <name evidence="6" type="primary">pyrC</name>
    <name evidence="8" type="ORF">Z968_08335</name>
</gene>
<dbReference type="PROSITE" id="PS00482">
    <property type="entry name" value="DIHYDROOROTASE_1"/>
    <property type="match status" value="1"/>
</dbReference>
<feature type="binding site" evidence="6">
    <location>
        <position position="59"/>
    </location>
    <ligand>
        <name>Zn(2+)</name>
        <dbReference type="ChEBI" id="CHEBI:29105"/>
        <label>1</label>
    </ligand>
</feature>
<dbReference type="PROSITE" id="PS00483">
    <property type="entry name" value="DIHYDROOROTASE_2"/>
    <property type="match status" value="1"/>
</dbReference>
<evidence type="ECO:0000313" key="9">
    <source>
        <dbReference type="Proteomes" id="UP000030012"/>
    </source>
</evidence>
<feature type="binding site" evidence="6">
    <location>
        <position position="212"/>
    </location>
    <ligand>
        <name>Zn(2+)</name>
        <dbReference type="ChEBI" id="CHEBI:29105"/>
        <label>2</label>
    </ligand>
</feature>
<evidence type="ECO:0000256" key="3">
    <source>
        <dbReference type="ARBA" id="ARBA00022723"/>
    </source>
</evidence>
<evidence type="ECO:0000256" key="1">
    <source>
        <dbReference type="ARBA" id="ARBA00002368"/>
    </source>
</evidence>
<dbReference type="GO" id="GO:0004038">
    <property type="term" value="F:allantoinase activity"/>
    <property type="evidence" value="ECO:0007669"/>
    <property type="project" value="TreeGrafter"/>
</dbReference>
<dbReference type="GO" id="GO:0004151">
    <property type="term" value="F:dihydroorotase activity"/>
    <property type="evidence" value="ECO:0007669"/>
    <property type="project" value="UniProtKB-UniRule"/>
</dbReference>
<keyword evidence="3 6" id="KW-0479">Metal-binding</keyword>
<dbReference type="AlphaFoldDB" id="A0A0A0I5C4"/>
<feature type="binding site" evidence="6">
    <location>
        <position position="91"/>
    </location>
    <ligand>
        <name>substrate</name>
    </ligand>
</feature>
<dbReference type="InterPro" id="IPR006680">
    <property type="entry name" value="Amidohydro-rel"/>
</dbReference>
<dbReference type="HAMAP" id="MF_00220_B">
    <property type="entry name" value="PyrC_classI_B"/>
    <property type="match status" value="1"/>
</dbReference>
<dbReference type="InterPro" id="IPR011059">
    <property type="entry name" value="Metal-dep_hydrolase_composite"/>
</dbReference>
<proteinExistence type="inferred from homology"/>
<comment type="pathway">
    <text evidence="6">Pyrimidine metabolism; UMP biosynthesis via de novo pathway; (S)-dihydroorotate from bicarbonate: step 3/3.</text>
</comment>
<accession>A0A0A0I5C4</accession>
<feature type="binding site" evidence="6">
    <location>
        <position position="148"/>
    </location>
    <ligand>
        <name>Zn(2+)</name>
        <dbReference type="ChEBI" id="CHEBI:29105"/>
        <label>1</label>
    </ligand>
</feature>
<comment type="cofactor">
    <cofactor evidence="6">
        <name>Zn(2+)</name>
        <dbReference type="ChEBI" id="CHEBI:29105"/>
    </cofactor>
    <text evidence="6">Binds 2 Zn(2+) ions per subunit.</text>
</comment>
<feature type="binding site" evidence="6">
    <location>
        <position position="252"/>
    </location>
    <ligand>
        <name>substrate</name>
    </ligand>
</feature>
<dbReference type="GO" id="GO:0005737">
    <property type="term" value="C:cytoplasm"/>
    <property type="evidence" value="ECO:0007669"/>
    <property type="project" value="TreeGrafter"/>
</dbReference>
<comment type="similarity">
    <text evidence="2 6">Belongs to the metallo-dependent hydrolases superfamily. DHOase family. Class I DHOase subfamily.</text>
</comment>
<dbReference type="GO" id="GO:0006145">
    <property type="term" value="P:purine nucleobase catabolic process"/>
    <property type="evidence" value="ECO:0007669"/>
    <property type="project" value="TreeGrafter"/>
</dbReference>
<feature type="binding site" evidence="6">
    <location>
        <position position="57"/>
    </location>
    <ligand>
        <name>Zn(2+)</name>
        <dbReference type="ChEBI" id="CHEBI:29105"/>
        <label>1</label>
    </ligand>
</feature>
<dbReference type="UniPathway" id="UPA00070">
    <property type="reaction ID" value="UER00117"/>
</dbReference>
<name>A0A0A0I5C4_CLONO</name>
<comment type="function">
    <text evidence="1 6">Catalyzes the reversible cyclization of carbamoyl aspartate to dihydroorotate.</text>
</comment>
<dbReference type="NCBIfam" id="TIGR00857">
    <property type="entry name" value="pyrC_multi"/>
    <property type="match status" value="1"/>
</dbReference>
<evidence type="ECO:0000256" key="4">
    <source>
        <dbReference type="ARBA" id="ARBA00022801"/>
    </source>
</evidence>
<dbReference type="GO" id="GO:0044205">
    <property type="term" value="P:'de novo' UMP biosynthetic process"/>
    <property type="evidence" value="ECO:0007669"/>
    <property type="project" value="UniProtKB-UniRule"/>
</dbReference>
<dbReference type="EMBL" id="JENJ01000033">
    <property type="protein sequence ID" value="KGM95783.1"/>
    <property type="molecule type" value="Genomic_DNA"/>
</dbReference>
<dbReference type="InterPro" id="IPR002195">
    <property type="entry name" value="Dihydroorotase_CS"/>
</dbReference>
<dbReference type="SUPFAM" id="SSF51556">
    <property type="entry name" value="Metallo-dependent hydrolases"/>
    <property type="match status" value="1"/>
</dbReference>
<dbReference type="CDD" id="cd01317">
    <property type="entry name" value="DHOase_IIa"/>
    <property type="match status" value="1"/>
</dbReference>
<dbReference type="GO" id="GO:0008270">
    <property type="term" value="F:zinc ion binding"/>
    <property type="evidence" value="ECO:0007669"/>
    <property type="project" value="UniProtKB-UniRule"/>
</dbReference>
<dbReference type="Proteomes" id="UP000030012">
    <property type="component" value="Unassembled WGS sequence"/>
</dbReference>
<keyword evidence="6" id="KW-0862">Zinc</keyword>
<dbReference type="OrthoDB" id="9765462at2"/>
<evidence type="ECO:0000259" key="7">
    <source>
        <dbReference type="Pfam" id="PF01979"/>
    </source>
</evidence>
<evidence type="ECO:0000256" key="6">
    <source>
        <dbReference type="HAMAP-Rule" id="MF_00220"/>
    </source>
</evidence>
<feature type="active site" evidence="6">
    <location>
        <position position="279"/>
    </location>
</feature>
<dbReference type="PANTHER" id="PTHR43668">
    <property type="entry name" value="ALLANTOINASE"/>
    <property type="match status" value="1"/>
</dbReference>
<dbReference type="InterPro" id="IPR004722">
    <property type="entry name" value="DHOase"/>
</dbReference>
<keyword evidence="4 6" id="KW-0378">Hydrolase</keyword>
<dbReference type="Pfam" id="PF01979">
    <property type="entry name" value="Amidohydro_1"/>
    <property type="match status" value="1"/>
</dbReference>
<comment type="catalytic activity">
    <reaction evidence="6">
        <text>(S)-dihydroorotate + H2O = N-carbamoyl-L-aspartate + H(+)</text>
        <dbReference type="Rhea" id="RHEA:24296"/>
        <dbReference type="ChEBI" id="CHEBI:15377"/>
        <dbReference type="ChEBI" id="CHEBI:15378"/>
        <dbReference type="ChEBI" id="CHEBI:30864"/>
        <dbReference type="ChEBI" id="CHEBI:32814"/>
        <dbReference type="EC" id="3.5.2.3"/>
    </reaction>
</comment>
<organism evidence="8 9">
    <name type="scientific">Clostridium novyi A str. 4552</name>
    <dbReference type="NCBI Taxonomy" id="1444289"/>
    <lineage>
        <taxon>Bacteria</taxon>
        <taxon>Bacillati</taxon>
        <taxon>Bacillota</taxon>
        <taxon>Clostridia</taxon>
        <taxon>Eubacteriales</taxon>
        <taxon>Clostridiaceae</taxon>
        <taxon>Clostridium</taxon>
    </lineage>
</organism>
<protein>
    <recommendedName>
        <fullName evidence="6">Dihydroorotase</fullName>
        <shortName evidence="6">DHOase</shortName>
        <ecNumber evidence="6">3.5.2.3</ecNumber>
    </recommendedName>
</protein>
<keyword evidence="5 6" id="KW-0665">Pyrimidine biosynthesis</keyword>
<dbReference type="InterPro" id="IPR032466">
    <property type="entry name" value="Metal_Hydrolase"/>
</dbReference>
<dbReference type="Gene3D" id="3.20.20.140">
    <property type="entry name" value="Metal-dependent hydrolases"/>
    <property type="match status" value="1"/>
</dbReference>
<evidence type="ECO:0000256" key="2">
    <source>
        <dbReference type="ARBA" id="ARBA00010286"/>
    </source>
</evidence>
<dbReference type="InterPro" id="IPR050138">
    <property type="entry name" value="DHOase/Allantoinase_Hydrolase"/>
</dbReference>